<feature type="transmembrane region" description="Helical" evidence="1">
    <location>
        <begin position="161"/>
        <end position="183"/>
    </location>
</feature>
<feature type="transmembrane region" description="Helical" evidence="1">
    <location>
        <begin position="358"/>
        <end position="377"/>
    </location>
</feature>
<keyword evidence="1" id="KW-1133">Transmembrane helix</keyword>
<keyword evidence="3" id="KW-1185">Reference proteome</keyword>
<evidence type="ECO:0000313" key="2">
    <source>
        <dbReference type="EMBL" id="PVY94412.1"/>
    </source>
</evidence>
<gene>
    <name evidence="2" type="ORF">C7381_105118</name>
</gene>
<dbReference type="EMBL" id="QEKV01000005">
    <property type="protein sequence ID" value="PVY94412.1"/>
    <property type="molecule type" value="Genomic_DNA"/>
</dbReference>
<feature type="transmembrane region" description="Helical" evidence="1">
    <location>
        <begin position="92"/>
        <end position="109"/>
    </location>
</feature>
<feature type="transmembrane region" description="Helical" evidence="1">
    <location>
        <begin position="50"/>
        <end position="72"/>
    </location>
</feature>
<keyword evidence="1" id="KW-0472">Membrane</keyword>
<feature type="transmembrane region" description="Helical" evidence="1">
    <location>
        <begin position="130"/>
        <end position="155"/>
    </location>
</feature>
<evidence type="ECO:0000313" key="3">
    <source>
        <dbReference type="Proteomes" id="UP000245793"/>
    </source>
</evidence>
<organism evidence="2 3">
    <name type="scientific">Ezakiella coagulans</name>
    <dbReference type="NCBI Taxonomy" id="46507"/>
    <lineage>
        <taxon>Bacteria</taxon>
        <taxon>Bacillati</taxon>
        <taxon>Bacillota</taxon>
        <taxon>Tissierellia</taxon>
        <taxon>Ezakiella</taxon>
    </lineage>
</organism>
<evidence type="ECO:0000256" key="1">
    <source>
        <dbReference type="SAM" id="Phobius"/>
    </source>
</evidence>
<evidence type="ECO:0008006" key="4">
    <source>
        <dbReference type="Google" id="ProtNLM"/>
    </source>
</evidence>
<dbReference type="Proteomes" id="UP000245793">
    <property type="component" value="Unassembled WGS sequence"/>
</dbReference>
<accession>A0A2U1E3J1</accession>
<sequence length="383" mass="40822">MEQKGYKLVPALSREVIIFLIIFFAIFIAIGSVMGGVNMINTLMNSAYRLIMEVCFYIMAIAVLAGALSSVLSEFGVIALVDRILSKLMSPVYDLPGAASLGVITCYLSDNPAILSMARDKNFLTYFKRYQLPALTNIGTSFGMGLIITTTMMGLKLDGTIRAALIGNVGAIIGSIVSVRLMLMFTKKYYGTSDYSSNYEEISDHKVRFIREGAVGSRVINSLIDGGKNGVEMGMEIIPGVVIICSLVLLLTNGPGPQGYTGGANEGVAFLPWLGRKISFIIKPLFGFTNPESIAVPITALGSAGAAMGLVPNLVAQNLVGPNEIAVFTAICMCWSGYLSTHIAMMDSLGARELTGKAIISHTIGGLCAGISANLLFKLFSLF</sequence>
<comment type="caution">
    <text evidence="2">The sequence shown here is derived from an EMBL/GenBank/DDBJ whole genome shotgun (WGS) entry which is preliminary data.</text>
</comment>
<feature type="transmembrane region" description="Helical" evidence="1">
    <location>
        <begin position="233"/>
        <end position="252"/>
    </location>
</feature>
<protein>
    <recommendedName>
        <fullName evidence="4">Nucleoside recognition protein</fullName>
    </recommendedName>
</protein>
<name>A0A2U1E3J1_9FIRM</name>
<feature type="transmembrane region" description="Helical" evidence="1">
    <location>
        <begin position="16"/>
        <end position="38"/>
    </location>
</feature>
<proteinExistence type="predicted"/>
<feature type="transmembrane region" description="Helical" evidence="1">
    <location>
        <begin position="294"/>
        <end position="315"/>
    </location>
</feature>
<dbReference type="AlphaFoldDB" id="A0A2U1E3J1"/>
<dbReference type="RefSeq" id="WP_116480182.1">
    <property type="nucleotide sequence ID" value="NZ_QEKV01000005.1"/>
</dbReference>
<keyword evidence="1" id="KW-0812">Transmembrane</keyword>
<reference evidence="2 3" key="1">
    <citation type="submission" date="2018-04" db="EMBL/GenBank/DDBJ databases">
        <title>Genomic Encyclopedia of Type Strains, Phase IV (KMG-IV): sequencing the most valuable type-strain genomes for metagenomic binning, comparative biology and taxonomic classification.</title>
        <authorList>
            <person name="Goeker M."/>
        </authorList>
    </citation>
    <scope>NUCLEOTIDE SEQUENCE [LARGE SCALE GENOMIC DNA]</scope>
    <source>
        <strain evidence="2 3">DSM 20705</strain>
    </source>
</reference>
<feature type="transmembrane region" description="Helical" evidence="1">
    <location>
        <begin position="327"/>
        <end position="346"/>
    </location>
</feature>